<reference evidence="1 2" key="1">
    <citation type="submission" date="2019-08" db="EMBL/GenBank/DDBJ databases">
        <authorList>
            <person name="Peeters C."/>
        </authorList>
    </citation>
    <scope>NUCLEOTIDE SEQUENCE [LARGE SCALE GENOMIC DNA]</scope>
    <source>
        <strain evidence="1 2">LMG 31110</strain>
    </source>
</reference>
<accession>A0A5E4T1J2</accession>
<proteinExistence type="predicted"/>
<sequence length="30" mass="3184">MGTGHLGGYAGLMRMPTAFAAVEMRLEDSL</sequence>
<evidence type="ECO:0000313" key="2">
    <source>
        <dbReference type="Proteomes" id="UP000337189"/>
    </source>
</evidence>
<name>A0A5E4T1J2_9BURK</name>
<organism evidence="1 2">
    <name type="scientific">Pandoraea communis</name>
    <dbReference type="NCBI Taxonomy" id="2508297"/>
    <lineage>
        <taxon>Bacteria</taxon>
        <taxon>Pseudomonadati</taxon>
        <taxon>Pseudomonadota</taxon>
        <taxon>Betaproteobacteria</taxon>
        <taxon>Burkholderiales</taxon>
        <taxon>Burkholderiaceae</taxon>
        <taxon>Pandoraea</taxon>
    </lineage>
</organism>
<evidence type="ECO:0000313" key="1">
    <source>
        <dbReference type="EMBL" id="VVD81960.1"/>
    </source>
</evidence>
<protein>
    <submittedName>
        <fullName evidence="1">Uncharacterized protein</fullName>
    </submittedName>
</protein>
<gene>
    <name evidence="1" type="ORF">PCO31110_01180</name>
</gene>
<dbReference type="AlphaFoldDB" id="A0A5E4T1J2"/>
<dbReference type="Proteomes" id="UP000337189">
    <property type="component" value="Unassembled WGS sequence"/>
</dbReference>
<dbReference type="EMBL" id="CABPSJ010000001">
    <property type="protein sequence ID" value="VVD81960.1"/>
    <property type="molecule type" value="Genomic_DNA"/>
</dbReference>